<proteinExistence type="predicted"/>
<dbReference type="InterPro" id="IPR013362">
    <property type="entry name" value="Pilus_4_PilV"/>
</dbReference>
<keyword evidence="1" id="KW-0472">Membrane</keyword>
<sequence length="166" mass="17793">MITFPAARHRRFSRSRAPRSAARGVGLIEVLIAVLVMAIGLLGIAAMQATALRNSQSSLERSQAVIQSYGILDAMRANLDVARAGTYNTADFVCDPPAAPGSLVAADQARWLASIEESMGEDACGRIQCDVIAGSQSRNCTITVRWDDTRGTEGAEEQQIQTVTRL</sequence>
<gene>
    <name evidence="2" type="ORF">LYB30171_00897</name>
</gene>
<evidence type="ECO:0000313" key="2">
    <source>
        <dbReference type="EMBL" id="CAG4971118.1"/>
    </source>
</evidence>
<evidence type="ECO:0000313" key="3">
    <source>
        <dbReference type="Proteomes" id="UP000680116"/>
    </source>
</evidence>
<dbReference type="EMBL" id="OU015430">
    <property type="protein sequence ID" value="CAG4971118.1"/>
    <property type="molecule type" value="Genomic_DNA"/>
</dbReference>
<dbReference type="Proteomes" id="UP000680116">
    <property type="component" value="Chromosome"/>
</dbReference>
<reference evidence="2 3" key="1">
    <citation type="submission" date="2021-04" db="EMBL/GenBank/DDBJ databases">
        <authorList>
            <person name="Rodrigo-Torres L."/>
            <person name="Arahal R. D."/>
            <person name="Lucena T."/>
        </authorList>
    </citation>
    <scope>NUCLEOTIDE SEQUENCE [LARGE SCALE GENOMIC DNA]</scope>
    <source>
        <strain evidence="2 3">CECT 30171</strain>
    </source>
</reference>
<organism evidence="2 3">
    <name type="scientific">Novilysobacter luteus</name>
    <dbReference type="NCBI Taxonomy" id="2822368"/>
    <lineage>
        <taxon>Bacteria</taxon>
        <taxon>Pseudomonadati</taxon>
        <taxon>Pseudomonadota</taxon>
        <taxon>Gammaproteobacteria</taxon>
        <taxon>Lysobacterales</taxon>
        <taxon>Lysobacteraceae</taxon>
        <taxon>Novilysobacter</taxon>
    </lineage>
</organism>
<name>A0ABM8UE87_9GAMM</name>
<keyword evidence="1" id="KW-1133">Transmembrane helix</keyword>
<dbReference type="NCBIfam" id="TIGR02523">
    <property type="entry name" value="type_IV_pilV"/>
    <property type="match status" value="1"/>
</dbReference>
<accession>A0ABM8UE87</accession>
<dbReference type="InterPro" id="IPR012902">
    <property type="entry name" value="N_methyl_site"/>
</dbReference>
<evidence type="ECO:0008006" key="4">
    <source>
        <dbReference type="Google" id="ProtNLM"/>
    </source>
</evidence>
<dbReference type="Pfam" id="PF07963">
    <property type="entry name" value="N_methyl"/>
    <property type="match status" value="1"/>
</dbReference>
<dbReference type="RefSeq" id="WP_215219852.1">
    <property type="nucleotide sequence ID" value="NZ_OU015430.1"/>
</dbReference>
<feature type="transmembrane region" description="Helical" evidence="1">
    <location>
        <begin position="21"/>
        <end position="47"/>
    </location>
</feature>
<keyword evidence="1" id="KW-0812">Transmembrane</keyword>
<evidence type="ECO:0000256" key="1">
    <source>
        <dbReference type="SAM" id="Phobius"/>
    </source>
</evidence>
<protein>
    <recommendedName>
        <fullName evidence="4">Type IV pilus modification protein PilV</fullName>
    </recommendedName>
</protein>
<keyword evidence="3" id="KW-1185">Reference proteome</keyword>